<reference evidence="1" key="1">
    <citation type="submission" date="2022-05" db="EMBL/GenBank/DDBJ databases">
        <title>The Musa troglodytarum L. genome provides insights into the mechanism of non-climacteric behaviour and enrichment of carotenoids.</title>
        <authorList>
            <person name="Wang J."/>
        </authorList>
    </citation>
    <scope>NUCLEOTIDE SEQUENCE</scope>
    <source>
        <tissue evidence="1">Leaf</tissue>
    </source>
</reference>
<keyword evidence="2" id="KW-1185">Reference proteome</keyword>
<dbReference type="Proteomes" id="UP001055439">
    <property type="component" value="Chromosome 8"/>
</dbReference>
<evidence type="ECO:0000313" key="2">
    <source>
        <dbReference type="Proteomes" id="UP001055439"/>
    </source>
</evidence>
<protein>
    <submittedName>
        <fullName evidence="1">Uncharacterized protein</fullName>
    </submittedName>
</protein>
<organism evidence="1 2">
    <name type="scientific">Musa troglodytarum</name>
    <name type="common">fe'i banana</name>
    <dbReference type="NCBI Taxonomy" id="320322"/>
    <lineage>
        <taxon>Eukaryota</taxon>
        <taxon>Viridiplantae</taxon>
        <taxon>Streptophyta</taxon>
        <taxon>Embryophyta</taxon>
        <taxon>Tracheophyta</taxon>
        <taxon>Spermatophyta</taxon>
        <taxon>Magnoliopsida</taxon>
        <taxon>Liliopsida</taxon>
        <taxon>Zingiberales</taxon>
        <taxon>Musaceae</taxon>
        <taxon>Musa</taxon>
    </lineage>
</organism>
<accession>A0A9E7HU34</accession>
<gene>
    <name evidence="1" type="ORF">MUK42_06465</name>
</gene>
<dbReference type="OrthoDB" id="5971719at2759"/>
<proteinExistence type="predicted"/>
<sequence>MQHRRPENGAMTFDEVSMERSKSFVKALQVLPLLFSPSPSFASASGSDPLPFCLILFVAPSFDQVLLLGFPFPRVSTISCCAGFQVLRTGGFFVFGIGTNSPSLGDDHLIRCCFELVIFF</sequence>
<evidence type="ECO:0000313" key="1">
    <source>
        <dbReference type="EMBL" id="URE37123.1"/>
    </source>
</evidence>
<dbReference type="EMBL" id="CP097510">
    <property type="protein sequence ID" value="URE37123.1"/>
    <property type="molecule type" value="Genomic_DNA"/>
</dbReference>
<dbReference type="AlphaFoldDB" id="A0A9E7HU34"/>
<name>A0A9E7HU34_9LILI</name>